<accession>A0A0E9XUY9</accession>
<dbReference type="AlphaFoldDB" id="A0A0E9XUY9"/>
<reference evidence="1" key="1">
    <citation type="submission" date="2014-11" db="EMBL/GenBank/DDBJ databases">
        <authorList>
            <person name="Amaro Gonzalez C."/>
        </authorList>
    </citation>
    <scope>NUCLEOTIDE SEQUENCE</scope>
</reference>
<name>A0A0E9XUY9_ANGAN</name>
<sequence length="22" mass="2568">MGFLMILNQPNIFYSSMCTYGH</sequence>
<dbReference type="EMBL" id="GBXM01002113">
    <property type="protein sequence ID" value="JAI06465.1"/>
    <property type="molecule type" value="Transcribed_RNA"/>
</dbReference>
<protein>
    <submittedName>
        <fullName evidence="1">Uncharacterized protein</fullName>
    </submittedName>
</protein>
<evidence type="ECO:0000313" key="1">
    <source>
        <dbReference type="EMBL" id="JAI06465.1"/>
    </source>
</evidence>
<organism evidence="1">
    <name type="scientific">Anguilla anguilla</name>
    <name type="common">European freshwater eel</name>
    <name type="synonym">Muraena anguilla</name>
    <dbReference type="NCBI Taxonomy" id="7936"/>
    <lineage>
        <taxon>Eukaryota</taxon>
        <taxon>Metazoa</taxon>
        <taxon>Chordata</taxon>
        <taxon>Craniata</taxon>
        <taxon>Vertebrata</taxon>
        <taxon>Euteleostomi</taxon>
        <taxon>Actinopterygii</taxon>
        <taxon>Neopterygii</taxon>
        <taxon>Teleostei</taxon>
        <taxon>Anguilliformes</taxon>
        <taxon>Anguillidae</taxon>
        <taxon>Anguilla</taxon>
    </lineage>
</organism>
<proteinExistence type="predicted"/>
<reference evidence="1" key="2">
    <citation type="journal article" date="2015" name="Fish Shellfish Immunol.">
        <title>Early steps in the European eel (Anguilla anguilla)-Vibrio vulnificus interaction in the gills: Role of the RtxA13 toxin.</title>
        <authorList>
            <person name="Callol A."/>
            <person name="Pajuelo D."/>
            <person name="Ebbesson L."/>
            <person name="Teles M."/>
            <person name="MacKenzie S."/>
            <person name="Amaro C."/>
        </authorList>
    </citation>
    <scope>NUCLEOTIDE SEQUENCE</scope>
</reference>